<dbReference type="InterPro" id="IPR036291">
    <property type="entry name" value="NAD(P)-bd_dom_sf"/>
</dbReference>
<feature type="binding site" evidence="11">
    <location>
        <position position="122"/>
    </location>
    <ligand>
        <name>NAD(+)</name>
        <dbReference type="ChEBI" id="CHEBI:57540"/>
    </ligand>
</feature>
<dbReference type="PROSITE" id="PS51257">
    <property type="entry name" value="PROKAR_LIPOPROTEIN"/>
    <property type="match status" value="1"/>
</dbReference>
<feature type="binding site" evidence="10">
    <location>
        <position position="207"/>
    </location>
    <ligand>
        <name>substrate</name>
    </ligand>
</feature>
<sequence>MRIAMIGSGYVGLVSGACLADFGHVVTCVDKDPAKIAALQAGQMPIFEPGLAELVAKNVAAGRLFFTTDLTQPVREAKAVFIAVGTPSRRGDGHADLSYVYGAAREIAAVMDGFTVVVTKSTVPVGTGDEVERILGETRPDGDFAVVSNPEFLREGAAIGDFKRPDRIVIGTHDPRAEAVMRDVYRPLHLNHSPLLVTGRRTAELTKYAANAFLATKITFINEVADLCERVGADVQDVARGIGLDNRIGSKFLHAGPGYGGSCFPKDTLALMKTAQDSGAPMRIVETVVSVNDQRKRAMGRKVIAACGGSVRGRTIAVLGLTFKPDTDDMREAPSLSVITALQDAGARVRAYDPEGMGPAASMLDGVEYAADAYACLAGADAAVLVTEWEEFRALDLERVRDVMRAPVLVDLRNVYRPDHMAQAGFTYVSVGRAFVADVASESSPAGVAAE</sequence>
<evidence type="ECO:0000256" key="7">
    <source>
        <dbReference type="ARBA" id="ARBA00047473"/>
    </source>
</evidence>
<reference evidence="13 14" key="1">
    <citation type="submission" date="2019-09" db="EMBL/GenBank/DDBJ databases">
        <title>Salinarimonas rosea gen. nov., sp. nov., a new member of the a-2 subgroup of the Proteobacteria.</title>
        <authorList>
            <person name="Liu J."/>
        </authorList>
    </citation>
    <scope>NUCLEOTIDE SEQUENCE [LARGE SCALE GENOMIC DNA]</scope>
    <source>
        <strain evidence="13 14">BN140002</strain>
    </source>
</reference>
<dbReference type="UniPathway" id="UPA00038">
    <property type="reaction ID" value="UER00491"/>
</dbReference>
<feature type="binding site" evidence="10">
    <location>
        <begin position="252"/>
        <end position="256"/>
    </location>
    <ligand>
        <name>substrate</name>
    </ligand>
</feature>
<feature type="binding site" evidence="11">
    <location>
        <position position="35"/>
    </location>
    <ligand>
        <name>NAD(+)</name>
        <dbReference type="ChEBI" id="CHEBI:57540"/>
    </ligand>
</feature>
<dbReference type="Gene3D" id="1.20.5.100">
    <property type="entry name" value="Cytochrome c1, transmembrane anchor, C-terminal"/>
    <property type="match status" value="1"/>
</dbReference>
<protein>
    <recommendedName>
        <fullName evidence="4 8">UDP-glucose 6-dehydrogenase</fullName>
        <ecNumber evidence="3 8">1.1.1.22</ecNumber>
    </recommendedName>
</protein>
<feature type="domain" description="UDP-glucose/GDP-mannose dehydrogenase C-terminal" evidence="12">
    <location>
        <begin position="317"/>
        <end position="418"/>
    </location>
</feature>
<comment type="pathway">
    <text evidence="1">Nucleotide-sugar biosynthesis; UDP-alpha-D-glucuronate biosynthesis; UDP-alpha-D-glucuronate from UDP-alpha-D-glucose: step 1/1.</text>
</comment>
<dbReference type="InterPro" id="IPR036220">
    <property type="entry name" value="UDP-Glc/GDP-Man_DH_C_sf"/>
</dbReference>
<dbReference type="SUPFAM" id="SSF51735">
    <property type="entry name" value="NAD(P)-binding Rossmann-fold domains"/>
    <property type="match status" value="1"/>
</dbReference>
<keyword evidence="5 8" id="KW-0560">Oxidoreductase</keyword>
<dbReference type="Pfam" id="PF03721">
    <property type="entry name" value="UDPG_MGDP_dh_N"/>
    <property type="match status" value="1"/>
</dbReference>
<comment type="similarity">
    <text evidence="2 8">Belongs to the UDP-glucose/GDP-mannose dehydrogenase family.</text>
</comment>
<dbReference type="PANTHER" id="PTHR43750:SF3">
    <property type="entry name" value="UDP-GLUCOSE 6-DEHYDROGENASE TUAD"/>
    <property type="match status" value="1"/>
</dbReference>
<dbReference type="InterPro" id="IPR028357">
    <property type="entry name" value="UDPglc_DH_bac"/>
</dbReference>
<evidence type="ECO:0000313" key="13">
    <source>
        <dbReference type="EMBL" id="KAA2236912.1"/>
    </source>
</evidence>
<dbReference type="EC" id="1.1.1.22" evidence="3 8"/>
<accession>A0A5B2VEV2</accession>
<evidence type="ECO:0000256" key="2">
    <source>
        <dbReference type="ARBA" id="ARBA00006601"/>
    </source>
</evidence>
<evidence type="ECO:0000256" key="8">
    <source>
        <dbReference type="PIRNR" id="PIRNR000124"/>
    </source>
</evidence>
<comment type="caution">
    <text evidence="13">The sequence shown here is derived from an EMBL/GenBank/DDBJ whole genome shotgun (WGS) entry which is preliminary data.</text>
</comment>
<dbReference type="GO" id="GO:0051287">
    <property type="term" value="F:NAD binding"/>
    <property type="evidence" value="ECO:0007669"/>
    <property type="project" value="InterPro"/>
</dbReference>
<feature type="binding site" evidence="11">
    <location>
        <position position="155"/>
    </location>
    <ligand>
        <name>NAD(+)</name>
        <dbReference type="ChEBI" id="CHEBI:57540"/>
    </ligand>
</feature>
<dbReference type="InterPro" id="IPR001732">
    <property type="entry name" value="UDP-Glc/GDP-Man_DH_N"/>
</dbReference>
<evidence type="ECO:0000256" key="10">
    <source>
        <dbReference type="PIRSR" id="PIRSR500134-2"/>
    </source>
</evidence>
<dbReference type="NCBIfam" id="TIGR03026">
    <property type="entry name" value="NDP-sugDHase"/>
    <property type="match status" value="1"/>
</dbReference>
<proteinExistence type="inferred from homology"/>
<feature type="binding site" evidence="11">
    <location>
        <position position="266"/>
    </location>
    <ligand>
        <name>NAD(+)</name>
        <dbReference type="ChEBI" id="CHEBI:57540"/>
    </ligand>
</feature>
<dbReference type="InterPro" id="IPR008927">
    <property type="entry name" value="6-PGluconate_DH-like_C_sf"/>
</dbReference>
<keyword evidence="14" id="KW-1185">Reference proteome</keyword>
<feature type="binding site" evidence="11">
    <location>
        <position position="331"/>
    </location>
    <ligand>
        <name>NAD(+)</name>
        <dbReference type="ChEBI" id="CHEBI:57540"/>
    </ligand>
</feature>
<keyword evidence="6 8" id="KW-0520">NAD</keyword>
<dbReference type="Gene3D" id="3.40.50.720">
    <property type="entry name" value="NAD(P)-binding Rossmann-like Domain"/>
    <property type="match status" value="2"/>
</dbReference>
<reference evidence="13 14" key="2">
    <citation type="submission" date="2019-09" db="EMBL/GenBank/DDBJ databases">
        <authorList>
            <person name="Jin C."/>
        </authorList>
    </citation>
    <scope>NUCLEOTIDE SEQUENCE [LARGE SCALE GENOMIC DNA]</scope>
    <source>
        <strain evidence="13 14">BN140002</strain>
    </source>
</reference>
<feature type="binding site" evidence="11">
    <location>
        <position position="30"/>
    </location>
    <ligand>
        <name>NAD(+)</name>
        <dbReference type="ChEBI" id="CHEBI:57540"/>
    </ligand>
</feature>
<dbReference type="Pfam" id="PF03720">
    <property type="entry name" value="UDPG_MGDP_dh_C"/>
    <property type="match status" value="1"/>
</dbReference>
<dbReference type="GO" id="GO:0003979">
    <property type="term" value="F:UDP-glucose 6-dehydrogenase activity"/>
    <property type="evidence" value="ECO:0007669"/>
    <property type="project" value="UniProtKB-EC"/>
</dbReference>
<feature type="binding site" evidence="10">
    <location>
        <position position="324"/>
    </location>
    <ligand>
        <name>substrate</name>
    </ligand>
</feature>
<evidence type="ECO:0000256" key="5">
    <source>
        <dbReference type="ARBA" id="ARBA00023002"/>
    </source>
</evidence>
<dbReference type="InterPro" id="IPR014026">
    <property type="entry name" value="UDP-Glc/GDP-Man_DH_dimer"/>
</dbReference>
<dbReference type="RefSeq" id="WP_149818181.1">
    <property type="nucleotide sequence ID" value="NZ_VUOA01000022.1"/>
</dbReference>
<dbReference type="PIRSF" id="PIRSF000124">
    <property type="entry name" value="UDPglc_GDPman_dh"/>
    <property type="match status" value="1"/>
</dbReference>
<evidence type="ECO:0000256" key="11">
    <source>
        <dbReference type="PIRSR" id="PIRSR500134-3"/>
    </source>
</evidence>
<dbReference type="PANTHER" id="PTHR43750">
    <property type="entry name" value="UDP-GLUCOSE 6-DEHYDROGENASE TUAD"/>
    <property type="match status" value="1"/>
</dbReference>
<dbReference type="InterPro" id="IPR014027">
    <property type="entry name" value="UDP-Glc/GDP-Man_DH_C"/>
</dbReference>
<evidence type="ECO:0000259" key="12">
    <source>
        <dbReference type="SMART" id="SM00984"/>
    </source>
</evidence>
<dbReference type="Pfam" id="PF00984">
    <property type="entry name" value="UDPG_MGDP_dh"/>
    <property type="match status" value="1"/>
</dbReference>
<dbReference type="EMBL" id="VUOA01000022">
    <property type="protein sequence ID" value="KAA2236912.1"/>
    <property type="molecule type" value="Genomic_DNA"/>
</dbReference>
<evidence type="ECO:0000256" key="4">
    <source>
        <dbReference type="ARBA" id="ARBA00015132"/>
    </source>
</evidence>
<feature type="binding site" evidence="10">
    <location>
        <position position="260"/>
    </location>
    <ligand>
        <name>substrate</name>
    </ligand>
</feature>
<dbReference type="PIRSF" id="PIRSF500134">
    <property type="entry name" value="UDPglc_DH_bac"/>
    <property type="match status" value="1"/>
</dbReference>
<evidence type="ECO:0000256" key="1">
    <source>
        <dbReference type="ARBA" id="ARBA00004701"/>
    </source>
</evidence>
<dbReference type="Proteomes" id="UP000323142">
    <property type="component" value="Unassembled WGS sequence"/>
</dbReference>
<dbReference type="GO" id="GO:0000271">
    <property type="term" value="P:polysaccharide biosynthetic process"/>
    <property type="evidence" value="ECO:0007669"/>
    <property type="project" value="InterPro"/>
</dbReference>
<dbReference type="SMART" id="SM00984">
    <property type="entry name" value="UDPG_MGDP_dh_C"/>
    <property type="match status" value="1"/>
</dbReference>
<dbReference type="InterPro" id="IPR017476">
    <property type="entry name" value="UDP-Glc/GDP-Man"/>
</dbReference>
<feature type="active site" description="Nucleophile" evidence="9">
    <location>
        <position position="263"/>
    </location>
</feature>
<gene>
    <name evidence="13" type="ORF">F0L46_13055</name>
</gene>
<dbReference type="SUPFAM" id="SSF48179">
    <property type="entry name" value="6-phosphogluconate dehydrogenase C-terminal domain-like"/>
    <property type="match status" value="1"/>
</dbReference>
<dbReference type="SUPFAM" id="SSF52413">
    <property type="entry name" value="UDP-glucose/GDP-mannose dehydrogenase C-terminal domain"/>
    <property type="match status" value="1"/>
</dbReference>
<evidence type="ECO:0000313" key="14">
    <source>
        <dbReference type="Proteomes" id="UP000323142"/>
    </source>
</evidence>
<evidence type="ECO:0000256" key="6">
    <source>
        <dbReference type="ARBA" id="ARBA00023027"/>
    </source>
</evidence>
<organism evidence="13 14">
    <name type="scientific">Salinarimonas soli</name>
    <dbReference type="NCBI Taxonomy" id="1638099"/>
    <lineage>
        <taxon>Bacteria</taxon>
        <taxon>Pseudomonadati</taxon>
        <taxon>Pseudomonadota</taxon>
        <taxon>Alphaproteobacteria</taxon>
        <taxon>Hyphomicrobiales</taxon>
        <taxon>Salinarimonadaceae</taxon>
        <taxon>Salinarimonas</taxon>
    </lineage>
</organism>
<evidence type="ECO:0000256" key="9">
    <source>
        <dbReference type="PIRSR" id="PIRSR500134-1"/>
    </source>
</evidence>
<evidence type="ECO:0000256" key="3">
    <source>
        <dbReference type="ARBA" id="ARBA00012954"/>
    </source>
</evidence>
<comment type="catalytic activity">
    <reaction evidence="7 8">
        <text>UDP-alpha-D-glucose + 2 NAD(+) + H2O = UDP-alpha-D-glucuronate + 2 NADH + 3 H(+)</text>
        <dbReference type="Rhea" id="RHEA:23596"/>
        <dbReference type="ChEBI" id="CHEBI:15377"/>
        <dbReference type="ChEBI" id="CHEBI:15378"/>
        <dbReference type="ChEBI" id="CHEBI:57540"/>
        <dbReference type="ChEBI" id="CHEBI:57945"/>
        <dbReference type="ChEBI" id="CHEBI:58052"/>
        <dbReference type="ChEBI" id="CHEBI:58885"/>
        <dbReference type="EC" id="1.1.1.22"/>
    </reaction>
</comment>
<dbReference type="AlphaFoldDB" id="A0A5B2VEV2"/>
<feature type="binding site" evidence="11">
    <location>
        <position position="86"/>
    </location>
    <ligand>
        <name>NAD(+)</name>
        <dbReference type="ChEBI" id="CHEBI:57540"/>
    </ligand>
</feature>
<feature type="binding site" evidence="10">
    <location>
        <begin position="152"/>
        <end position="155"/>
    </location>
    <ligand>
        <name>substrate</name>
    </ligand>
</feature>
<dbReference type="GO" id="GO:0006065">
    <property type="term" value="P:UDP-glucuronate biosynthetic process"/>
    <property type="evidence" value="ECO:0007669"/>
    <property type="project" value="UniProtKB-UniPathway"/>
</dbReference>
<dbReference type="OrthoDB" id="9803238at2"/>
<name>A0A5B2VEV2_9HYPH</name>